<dbReference type="PANTHER" id="PTHR10000">
    <property type="entry name" value="PHOSPHOSERINE PHOSPHATASE"/>
    <property type="match status" value="1"/>
</dbReference>
<dbReference type="InterPro" id="IPR006379">
    <property type="entry name" value="HAD-SF_hydro_IIB"/>
</dbReference>
<dbReference type="NCBIfam" id="TIGR01484">
    <property type="entry name" value="HAD-SF-IIB"/>
    <property type="match status" value="1"/>
</dbReference>
<gene>
    <name evidence="1" type="ORF">K8V39_03405</name>
</gene>
<dbReference type="SFLD" id="SFLDG01140">
    <property type="entry name" value="C2.B:_Phosphomannomutase_and_P"/>
    <property type="match status" value="1"/>
</dbReference>
<reference evidence="1" key="1">
    <citation type="journal article" date="2021" name="PeerJ">
        <title>Extensive microbial diversity within the chicken gut microbiome revealed by metagenomics and culture.</title>
        <authorList>
            <person name="Gilroy R."/>
            <person name="Ravi A."/>
            <person name="Getino M."/>
            <person name="Pursley I."/>
            <person name="Horton D.L."/>
            <person name="Alikhan N.F."/>
            <person name="Baker D."/>
            <person name="Gharbi K."/>
            <person name="Hall N."/>
            <person name="Watson M."/>
            <person name="Adriaenssens E.M."/>
            <person name="Foster-Nyarko E."/>
            <person name="Jarju S."/>
            <person name="Secka A."/>
            <person name="Antonio M."/>
            <person name="Oren A."/>
            <person name="Chaudhuri R.R."/>
            <person name="La Ragione R."/>
            <person name="Hildebrand F."/>
            <person name="Pallen M.J."/>
        </authorList>
    </citation>
    <scope>NUCLEOTIDE SEQUENCE</scope>
    <source>
        <strain evidence="1">USAMLcec4-12693</strain>
    </source>
</reference>
<dbReference type="PANTHER" id="PTHR10000:SF8">
    <property type="entry name" value="HAD SUPERFAMILY HYDROLASE-LIKE, TYPE 3"/>
    <property type="match status" value="1"/>
</dbReference>
<dbReference type="Proteomes" id="UP000813420">
    <property type="component" value="Unassembled WGS sequence"/>
</dbReference>
<dbReference type="CDD" id="cd07516">
    <property type="entry name" value="HAD_Pase"/>
    <property type="match status" value="1"/>
</dbReference>
<dbReference type="Gene3D" id="3.40.50.1000">
    <property type="entry name" value="HAD superfamily/HAD-like"/>
    <property type="match status" value="1"/>
</dbReference>
<dbReference type="SUPFAM" id="SSF56784">
    <property type="entry name" value="HAD-like"/>
    <property type="match status" value="1"/>
</dbReference>
<dbReference type="RefSeq" id="WP_277271724.1">
    <property type="nucleotide sequence ID" value="NZ_DYXE01000034.1"/>
</dbReference>
<name>A0A9D3AIV2_9FIRM</name>
<proteinExistence type="predicted"/>
<dbReference type="Gene3D" id="3.30.1240.10">
    <property type="match status" value="1"/>
</dbReference>
<dbReference type="EMBL" id="DYXE01000034">
    <property type="protein sequence ID" value="HJH49293.1"/>
    <property type="molecule type" value="Genomic_DNA"/>
</dbReference>
<dbReference type="Pfam" id="PF08282">
    <property type="entry name" value="Hydrolase_3"/>
    <property type="match status" value="1"/>
</dbReference>
<dbReference type="GO" id="GO:0000287">
    <property type="term" value="F:magnesium ion binding"/>
    <property type="evidence" value="ECO:0007669"/>
    <property type="project" value="TreeGrafter"/>
</dbReference>
<organism evidence="1 2">
    <name type="scientific">Merdimonas faecis</name>
    <dbReference type="NCBI Taxonomy" id="1653435"/>
    <lineage>
        <taxon>Bacteria</taxon>
        <taxon>Bacillati</taxon>
        <taxon>Bacillota</taxon>
        <taxon>Clostridia</taxon>
        <taxon>Lachnospirales</taxon>
        <taxon>Lachnospiraceae</taxon>
        <taxon>Merdimonas</taxon>
    </lineage>
</organism>
<dbReference type="InterPro" id="IPR000150">
    <property type="entry name" value="Cof"/>
</dbReference>
<dbReference type="InterPro" id="IPR036412">
    <property type="entry name" value="HAD-like_sf"/>
</dbReference>
<dbReference type="InterPro" id="IPR023214">
    <property type="entry name" value="HAD_sf"/>
</dbReference>
<comment type="caution">
    <text evidence="1">The sequence shown here is derived from an EMBL/GenBank/DDBJ whole genome shotgun (WGS) entry which is preliminary data.</text>
</comment>
<dbReference type="GO" id="GO:0016791">
    <property type="term" value="F:phosphatase activity"/>
    <property type="evidence" value="ECO:0007669"/>
    <property type="project" value="UniProtKB-ARBA"/>
</dbReference>
<dbReference type="NCBIfam" id="TIGR00099">
    <property type="entry name" value="Cof-subfamily"/>
    <property type="match status" value="1"/>
</dbReference>
<evidence type="ECO:0000313" key="2">
    <source>
        <dbReference type="Proteomes" id="UP000813420"/>
    </source>
</evidence>
<evidence type="ECO:0000313" key="1">
    <source>
        <dbReference type="EMBL" id="HJH49293.1"/>
    </source>
</evidence>
<dbReference type="GO" id="GO:0005829">
    <property type="term" value="C:cytosol"/>
    <property type="evidence" value="ECO:0007669"/>
    <property type="project" value="TreeGrafter"/>
</dbReference>
<protein>
    <submittedName>
        <fullName evidence="1">HAD family hydrolase</fullName>
    </submittedName>
</protein>
<dbReference type="SFLD" id="SFLDS00003">
    <property type="entry name" value="Haloacid_Dehalogenase"/>
    <property type="match status" value="1"/>
</dbReference>
<accession>A0A9D3AIV2</accession>
<dbReference type="AlphaFoldDB" id="A0A9D3AIV2"/>
<reference evidence="1" key="2">
    <citation type="submission" date="2021-09" db="EMBL/GenBank/DDBJ databases">
        <authorList>
            <person name="Gilroy R."/>
        </authorList>
    </citation>
    <scope>NUCLEOTIDE SEQUENCE</scope>
    <source>
        <strain evidence="1">USAMLcec4-12693</strain>
    </source>
</reference>
<keyword evidence="1" id="KW-0378">Hydrolase</keyword>
<sequence>MKLKVQMIGVDLDGTLLTTDKKLLPYTASVLKAAAGQGKIVLPVTGRPLCGVPEELLALHGIRYVISANGGRIVDRKEEKILHEDLLPAETARRILNIMGEYDAMREVYYDGIGYAPRECLERIHTYLSYPPMAEYVVSTRIPVDDVMVKFEQEKRGVDKLQGLFAKAGERDEALERIRQIPGTAVTSVLEKNIEVNAGGVNKGKAVRLLARMLEIPLAEVLVFGDAANDIQMVREAGIGVAVANAVHEVKEAADYVTGSNDEEGAAKFIEKYVL</sequence>